<keyword evidence="2" id="KW-1133">Transmembrane helix</keyword>
<feature type="domain" description="Ig-like" evidence="4">
    <location>
        <begin position="296"/>
        <end position="398"/>
    </location>
</feature>
<feature type="signal peptide" evidence="3">
    <location>
        <begin position="1"/>
        <end position="25"/>
    </location>
</feature>
<dbReference type="HOGENOM" id="CLU_043155_1_0_1"/>
<evidence type="ECO:0000256" key="3">
    <source>
        <dbReference type="SAM" id="SignalP"/>
    </source>
</evidence>
<dbReference type="Pfam" id="PF07686">
    <property type="entry name" value="V-set"/>
    <property type="match status" value="1"/>
</dbReference>
<gene>
    <name evidence="5" type="primary">LOC102354794</name>
</gene>
<dbReference type="InterPro" id="IPR003599">
    <property type="entry name" value="Ig_sub"/>
</dbReference>
<feature type="domain" description="Ig-like" evidence="4">
    <location>
        <begin position="178"/>
        <end position="277"/>
    </location>
</feature>
<dbReference type="FunCoup" id="H3AL76">
    <property type="interactions" value="387"/>
</dbReference>
<reference evidence="5" key="2">
    <citation type="submission" date="2025-08" db="UniProtKB">
        <authorList>
            <consortium name="Ensembl"/>
        </authorList>
    </citation>
    <scope>IDENTIFICATION</scope>
</reference>
<dbReference type="Ensembl" id="ENSLACT00000010476.1">
    <property type="protein sequence ID" value="ENSLACP00000010397.1"/>
    <property type="gene ID" value="ENSLACG00000009159.1"/>
</dbReference>
<sequence length="453" mass="50294">MTEISTIYKLGIMVAAFFQTIGVEAADGTSLGILVDCWFVEEGKSRMGFPTAVTQKNSLLLLRKKGDSGTRRTALDFTPPSDLQPGMLFDITDPTKTILDPNFRGLPAPACEMNRYFPQEAFVDWASHLTGDGISPLFIGGEWYTSNIKAANHKLSISSIQKVVAGEGQDGEEMVKATSIVLNVFTRTPEVQTKLSRNVMLDCGFTVDRESNFSVEWRYQYEGSGHLVYAYDGLRDRVEAAVDGVEMFFEELHGYGNASLLIHNVGVKHEGTYICTVYMPYLHAQQAIDLVVREPPKLSLSPDPLYLLPGKEGRLACEITNYFPLQVSIRWTRKNSAEGSELEYLTQSWQTSDRDNPDGTYSVTGYVRIEATPEQHEALYTCHVSHSALKNGAKKSITLKIAGASGPSIEDAIGMFIIAFVLYGILKFLYWFYSTKVSPLLFGSDTGKKKKSE</sequence>
<dbReference type="RefSeq" id="XP_006001010.1">
    <property type="nucleotide sequence ID" value="XM_006000948.3"/>
</dbReference>
<dbReference type="OrthoDB" id="8929156at2759"/>
<dbReference type="AlphaFoldDB" id="H3AL76"/>
<dbReference type="OMA" id="YMPPTLE"/>
<proteinExistence type="predicted"/>
<evidence type="ECO:0000256" key="1">
    <source>
        <dbReference type="ARBA" id="ARBA00023319"/>
    </source>
</evidence>
<dbReference type="Gene3D" id="2.60.40.10">
    <property type="entry name" value="Immunoglobulins"/>
    <property type="match status" value="3"/>
</dbReference>
<reference evidence="6" key="1">
    <citation type="submission" date="2011-08" db="EMBL/GenBank/DDBJ databases">
        <title>The draft genome of Latimeria chalumnae.</title>
        <authorList>
            <person name="Di Palma F."/>
            <person name="Alfoldi J."/>
            <person name="Johnson J."/>
            <person name="Berlin A."/>
            <person name="Gnerre S."/>
            <person name="Jaffe D."/>
            <person name="MacCallum I."/>
            <person name="Young S."/>
            <person name="Walker B.J."/>
            <person name="Lander E."/>
            <person name="Lindblad-Toh K."/>
        </authorList>
    </citation>
    <scope>NUCLEOTIDE SEQUENCE [LARGE SCALE GENOMIC DNA]</scope>
    <source>
        <strain evidence="6">Wild caught</strain>
    </source>
</reference>
<dbReference type="STRING" id="7897.ENSLACP00000010397"/>
<keyword evidence="3" id="KW-0732">Signal</keyword>
<evidence type="ECO:0000313" key="6">
    <source>
        <dbReference type="Proteomes" id="UP000008672"/>
    </source>
</evidence>
<dbReference type="InParanoid" id="H3AL76"/>
<dbReference type="EMBL" id="AFYH01115928">
    <property type="status" value="NOT_ANNOTATED_CDS"/>
    <property type="molecule type" value="Genomic_DNA"/>
</dbReference>
<protein>
    <submittedName>
        <fullName evidence="5">TAP binding protein</fullName>
    </submittedName>
</protein>
<dbReference type="SMART" id="SM00407">
    <property type="entry name" value="IGc1"/>
    <property type="match status" value="1"/>
</dbReference>
<dbReference type="Bgee" id="ENSLACG00000009159">
    <property type="expression patterns" value="Expressed in pelvic fin and 6 other cell types or tissues"/>
</dbReference>
<feature type="transmembrane region" description="Helical" evidence="2">
    <location>
        <begin position="412"/>
        <end position="433"/>
    </location>
</feature>
<dbReference type="InterPro" id="IPR003006">
    <property type="entry name" value="Ig/MHC_CS"/>
</dbReference>
<dbReference type="InterPro" id="IPR036179">
    <property type="entry name" value="Ig-like_dom_sf"/>
</dbReference>
<dbReference type="eggNOG" id="ENOG502QR0A">
    <property type="taxonomic scope" value="Eukaryota"/>
</dbReference>
<dbReference type="SUPFAM" id="SSF48726">
    <property type="entry name" value="Immunoglobulin"/>
    <property type="match status" value="2"/>
</dbReference>
<dbReference type="EMBL" id="AFYH01115927">
    <property type="status" value="NOT_ANNOTATED_CDS"/>
    <property type="molecule type" value="Genomic_DNA"/>
</dbReference>
<keyword evidence="1" id="KW-0393">Immunoglobulin domain</keyword>
<dbReference type="InterPro" id="IPR003597">
    <property type="entry name" value="Ig_C1-set"/>
</dbReference>
<keyword evidence="2" id="KW-0812">Transmembrane</keyword>
<organism evidence="5 6">
    <name type="scientific">Latimeria chalumnae</name>
    <name type="common">Coelacanth</name>
    <dbReference type="NCBI Taxonomy" id="7897"/>
    <lineage>
        <taxon>Eukaryota</taxon>
        <taxon>Metazoa</taxon>
        <taxon>Chordata</taxon>
        <taxon>Craniata</taxon>
        <taxon>Vertebrata</taxon>
        <taxon>Euteleostomi</taxon>
        <taxon>Coelacanthiformes</taxon>
        <taxon>Coelacanthidae</taxon>
        <taxon>Latimeria</taxon>
    </lineage>
</organism>
<dbReference type="InterPro" id="IPR050380">
    <property type="entry name" value="Immune_Resp_Modulators"/>
</dbReference>
<feature type="chain" id="PRO_5003580411" evidence="3">
    <location>
        <begin position="26"/>
        <end position="453"/>
    </location>
</feature>
<keyword evidence="2" id="KW-0472">Membrane</keyword>
<dbReference type="Pfam" id="PF07654">
    <property type="entry name" value="C1-set"/>
    <property type="match status" value="1"/>
</dbReference>
<name>H3AL76_LATCH</name>
<keyword evidence="6" id="KW-1185">Reference proteome</keyword>
<dbReference type="GeneID" id="102354794"/>
<dbReference type="EMBL" id="AFYH01115929">
    <property type="status" value="NOT_ANNOTATED_CDS"/>
    <property type="molecule type" value="Genomic_DNA"/>
</dbReference>
<dbReference type="SMART" id="SM00409">
    <property type="entry name" value="IG"/>
    <property type="match status" value="2"/>
</dbReference>
<dbReference type="PROSITE" id="PS50835">
    <property type="entry name" value="IG_LIKE"/>
    <property type="match status" value="2"/>
</dbReference>
<dbReference type="InterPro" id="IPR013783">
    <property type="entry name" value="Ig-like_fold"/>
</dbReference>
<accession>H3AL76</accession>
<reference evidence="5" key="3">
    <citation type="submission" date="2025-09" db="UniProtKB">
        <authorList>
            <consortium name="Ensembl"/>
        </authorList>
    </citation>
    <scope>IDENTIFICATION</scope>
</reference>
<evidence type="ECO:0000259" key="4">
    <source>
        <dbReference type="PROSITE" id="PS50835"/>
    </source>
</evidence>
<dbReference type="KEGG" id="lcm:102354794"/>
<dbReference type="PROSITE" id="PS00290">
    <property type="entry name" value="IG_MHC"/>
    <property type="match status" value="1"/>
</dbReference>
<evidence type="ECO:0000256" key="2">
    <source>
        <dbReference type="SAM" id="Phobius"/>
    </source>
</evidence>
<dbReference type="GeneTree" id="ENSGT00940000159200"/>
<dbReference type="PANTHER" id="PTHR23411">
    <property type="entry name" value="TAPASIN"/>
    <property type="match status" value="1"/>
</dbReference>
<dbReference type="Proteomes" id="UP000008672">
    <property type="component" value="Unassembled WGS sequence"/>
</dbReference>
<dbReference type="InterPro" id="IPR007110">
    <property type="entry name" value="Ig-like_dom"/>
</dbReference>
<dbReference type="InterPro" id="IPR013106">
    <property type="entry name" value="Ig_V-set"/>
</dbReference>
<evidence type="ECO:0000313" key="5">
    <source>
        <dbReference type="Ensembl" id="ENSLACP00000010397.1"/>
    </source>
</evidence>